<proteinExistence type="predicted"/>
<sequence>MEEKATEHKIVQKSPRKSEQLQQQESGVRAKSNIPLRQIQTAASQSSDELPTTDCMTKLHNVVMQTVHCTEQRLETMEYKVSLGASDSVFPLSTLDEIRDFDRYLNKKSNRNKLDALLASSIDDNVGNYIRSLMPRLLRKQVTLEVNYADAQKSEQLQQQESGVRAKSNIPLRQIQTAASQSSDELPTTDCMTKLHNVVMQTVHCTEQRLETMEYKVSLGASDSVFPLSTLDEIRDFDRYLNKKSNRNKLVFSPTLMTHILKGRFVSIVH</sequence>
<organism evidence="2 3">
    <name type="scientific">Fasciola gigantica</name>
    <name type="common">Giant liver fluke</name>
    <dbReference type="NCBI Taxonomy" id="46835"/>
    <lineage>
        <taxon>Eukaryota</taxon>
        <taxon>Metazoa</taxon>
        <taxon>Spiralia</taxon>
        <taxon>Lophotrochozoa</taxon>
        <taxon>Platyhelminthes</taxon>
        <taxon>Trematoda</taxon>
        <taxon>Digenea</taxon>
        <taxon>Plagiorchiida</taxon>
        <taxon>Echinostomata</taxon>
        <taxon>Echinostomatoidea</taxon>
        <taxon>Fasciolidae</taxon>
        <taxon>Fasciola</taxon>
    </lineage>
</organism>
<name>A0A504ZB42_FASGI</name>
<evidence type="ECO:0000313" key="2">
    <source>
        <dbReference type="EMBL" id="TPP66440.1"/>
    </source>
</evidence>
<dbReference type="EMBL" id="SUNJ01001827">
    <property type="protein sequence ID" value="TPP66440.1"/>
    <property type="molecule type" value="Genomic_DNA"/>
</dbReference>
<feature type="compositionally biased region" description="Basic and acidic residues" evidence="1">
    <location>
        <begin position="1"/>
        <end position="10"/>
    </location>
</feature>
<evidence type="ECO:0000313" key="3">
    <source>
        <dbReference type="Proteomes" id="UP000316759"/>
    </source>
</evidence>
<keyword evidence="3" id="KW-1185">Reference proteome</keyword>
<comment type="caution">
    <text evidence="2">The sequence shown here is derived from an EMBL/GenBank/DDBJ whole genome shotgun (WGS) entry which is preliminary data.</text>
</comment>
<reference evidence="2 3" key="1">
    <citation type="submission" date="2019-04" db="EMBL/GenBank/DDBJ databases">
        <title>Annotation for the trematode Fasciola gigantica.</title>
        <authorList>
            <person name="Choi Y.-J."/>
        </authorList>
    </citation>
    <scope>NUCLEOTIDE SEQUENCE [LARGE SCALE GENOMIC DNA]</scope>
    <source>
        <strain evidence="2">Uganda_cow_1</strain>
    </source>
</reference>
<evidence type="ECO:0000256" key="1">
    <source>
        <dbReference type="SAM" id="MobiDB-lite"/>
    </source>
</evidence>
<feature type="region of interest" description="Disordered" evidence="1">
    <location>
        <begin position="1"/>
        <end position="30"/>
    </location>
</feature>
<protein>
    <submittedName>
        <fullName evidence="2">Uncharacterized protein</fullName>
    </submittedName>
</protein>
<gene>
    <name evidence="2" type="ORF">FGIG_11305</name>
</gene>
<dbReference type="AlphaFoldDB" id="A0A504ZB42"/>
<dbReference type="Proteomes" id="UP000316759">
    <property type="component" value="Unassembled WGS sequence"/>
</dbReference>
<accession>A0A504ZB42</accession>